<evidence type="ECO:0000313" key="1">
    <source>
        <dbReference type="EMBL" id="KAF4742512.1"/>
    </source>
</evidence>
<gene>
    <name evidence="1" type="ORF">FOZ62_015953</name>
</gene>
<feature type="non-terminal residue" evidence="1">
    <location>
        <position position="1"/>
    </location>
</feature>
<dbReference type="AlphaFoldDB" id="A0A7J6TCN0"/>
<dbReference type="Proteomes" id="UP000574390">
    <property type="component" value="Unassembled WGS sequence"/>
</dbReference>
<dbReference type="EMBL" id="JABANM010008500">
    <property type="protein sequence ID" value="KAF4742512.1"/>
    <property type="molecule type" value="Genomic_DNA"/>
</dbReference>
<reference evidence="1 2" key="1">
    <citation type="submission" date="2020-04" db="EMBL/GenBank/DDBJ databases">
        <title>Perkinsus olseni comparative genomics.</title>
        <authorList>
            <person name="Bogema D.R."/>
        </authorList>
    </citation>
    <scope>NUCLEOTIDE SEQUENCE [LARGE SCALE GENOMIC DNA]</scope>
    <source>
        <strain evidence="1">ATCC PRA-205</strain>
    </source>
</reference>
<sequence>GRSKGTVRYVQPDMLPAGTYKAVEHYGGGVCPELPDLLDFEMERTAALAGQPPTSSKEPFKLAVYGRGTLKSLKRLGSLEIRKPPKCFHIEPRSEASGFVSKFYTSLSLVVPSFLYAQLIFCQTELGLIVGIGPNRDSHGSWISSDYGFKLELQSANVREIAALPKDSLEGPPRAG</sequence>
<protein>
    <submittedName>
        <fullName evidence="1">Uncharacterized protein</fullName>
    </submittedName>
</protein>
<name>A0A7J6TCN0_PEROL</name>
<evidence type="ECO:0000313" key="2">
    <source>
        <dbReference type="Proteomes" id="UP000574390"/>
    </source>
</evidence>
<comment type="caution">
    <text evidence="1">The sequence shown here is derived from an EMBL/GenBank/DDBJ whole genome shotgun (WGS) entry which is preliminary data.</text>
</comment>
<proteinExistence type="predicted"/>
<accession>A0A7J6TCN0</accession>
<feature type="non-terminal residue" evidence="1">
    <location>
        <position position="176"/>
    </location>
</feature>
<organism evidence="1 2">
    <name type="scientific">Perkinsus olseni</name>
    <name type="common">Perkinsus atlanticus</name>
    <dbReference type="NCBI Taxonomy" id="32597"/>
    <lineage>
        <taxon>Eukaryota</taxon>
        <taxon>Sar</taxon>
        <taxon>Alveolata</taxon>
        <taxon>Perkinsozoa</taxon>
        <taxon>Perkinsea</taxon>
        <taxon>Perkinsida</taxon>
        <taxon>Perkinsidae</taxon>
        <taxon>Perkinsus</taxon>
    </lineage>
</organism>